<organism evidence="1">
    <name type="scientific">Hemiselmis andersenii</name>
    <name type="common">Cryptophyte alga</name>
    <dbReference type="NCBI Taxonomy" id="464988"/>
    <lineage>
        <taxon>Eukaryota</taxon>
        <taxon>Cryptophyceae</taxon>
        <taxon>Cryptomonadales</taxon>
        <taxon>Hemiselmidaceae</taxon>
        <taxon>Hemiselmis</taxon>
    </lineage>
</organism>
<gene>
    <name evidence="1" type="ORF">HAND1043_LOCUS14745</name>
</gene>
<dbReference type="EMBL" id="HBFK01023880">
    <property type="protein sequence ID" value="CAD8748248.1"/>
    <property type="molecule type" value="Transcribed_RNA"/>
</dbReference>
<evidence type="ECO:0000313" key="1">
    <source>
        <dbReference type="EMBL" id="CAD8748248.1"/>
    </source>
</evidence>
<sequence length="676" mass="71854">MCEGTRQRVPCTSVPEADVLREEARMGSFSRRRGGRAACPARAGGLVLLVLGVFCATGVGGQGLFSDKTAAGSQLSTPPHGYVFPVTGCKLTADESLPRPLADCDTVSFHVLLNHSVASGLEFFIGGEGLRAGEAFDQLDAAPCTEPLDGAYDQKCGAEERTGENRVDPDSDATCVTVSDSCDYAAGDGKCSCRAGTVGKCTCFRAWRFTVQPTLFANVGDLSVCFNASSRTPGAPQEQRCVYFDMLVPPHKLYATGGGQAVYATEATVGQEMRIPVQSVDVNEQEKLSISVRPTSVELPNQRWDGDSYCVATGSPLAGFAGTCPGGVWERVLVYTPRVSEMGMEYKVFFDSVDDGLGAVTVVGQSRFSQADVLPGAACGTAGGQCSAAGLKAEGIEPKPAITVSVAQKRPQFVQGVEGRALYGVPGGPILGGLVSFQGSPQDGERMPAAYVNCEMAPFGVYAFKEHSKVNISLEVSDASPQRFGLVSTPSVLWNHNDGQGTDPDSYYSFLGVTWRPPLGSEGRDYEVCFLAKDEVSSSRLCVTLPVARCVYCTREADTLKEVAERFGTHWLQVWSANDAEYALDRQEWFDASRVTPWTATQDPHKIDPGLAVRLGPVLVARHEQRLGDIAERYGMGMDGLLLVNPDLGELPGVGPGTVVGAGQEVCVLPHICSGS</sequence>
<protein>
    <submittedName>
        <fullName evidence="1">Uncharacterized protein</fullName>
    </submittedName>
</protein>
<proteinExistence type="predicted"/>
<dbReference type="AlphaFoldDB" id="A0A6U4MWV0"/>
<accession>A0A6U4MWV0</accession>
<reference evidence="1" key="1">
    <citation type="submission" date="2021-01" db="EMBL/GenBank/DDBJ databases">
        <authorList>
            <person name="Corre E."/>
            <person name="Pelletier E."/>
            <person name="Niang G."/>
            <person name="Scheremetjew M."/>
            <person name="Finn R."/>
            <person name="Kale V."/>
            <person name="Holt S."/>
            <person name="Cochrane G."/>
            <person name="Meng A."/>
            <person name="Brown T."/>
            <person name="Cohen L."/>
        </authorList>
    </citation>
    <scope>NUCLEOTIDE SEQUENCE</scope>
    <source>
        <strain evidence="1">CCMP441</strain>
    </source>
</reference>
<name>A0A6U4MWV0_HEMAN</name>